<keyword evidence="7 9" id="KW-0233">DNA recombination</keyword>
<dbReference type="InterPro" id="IPR041445">
    <property type="entry name" value="AAA_lid_4"/>
</dbReference>
<dbReference type="Pfam" id="PF05491">
    <property type="entry name" value="WHD_RuvB"/>
    <property type="match status" value="1"/>
</dbReference>
<dbReference type="GO" id="GO:0016887">
    <property type="term" value="F:ATP hydrolysis activity"/>
    <property type="evidence" value="ECO:0007669"/>
    <property type="project" value="RHEA"/>
</dbReference>
<dbReference type="InterPro" id="IPR003593">
    <property type="entry name" value="AAA+_ATPase"/>
</dbReference>
<evidence type="ECO:0000256" key="5">
    <source>
        <dbReference type="ARBA" id="ARBA00022840"/>
    </source>
</evidence>
<comment type="function">
    <text evidence="9">The RuvA-RuvB-RuvC complex processes Holliday junction (HJ) DNA during genetic recombination and DNA repair, while the RuvA-RuvB complex plays an important role in the rescue of blocked DNA replication forks via replication fork reversal (RFR). RuvA specifically binds to HJ cruciform DNA, conferring on it an open structure. The RuvB hexamer acts as an ATP-dependent pump, pulling dsDNA into and through the RuvAB complex. RuvB forms 2 homohexamers on either side of HJ DNA bound by 1 or 2 RuvA tetramers; 4 subunits per hexamer contact DNA at a time. Coordinated motions by a converter formed by DNA-disengaged RuvB subunits stimulates ATP hydrolysis and nucleotide exchange. Immobilization of the converter enables RuvB to convert the ATP-contained energy into a lever motion, pulling 2 nucleotides of DNA out of the RuvA tetramer per ATP hydrolyzed, thus driving DNA branch migration. The RuvB motors rotate together with the DNA substrate, which together with the progressing nucleotide cycle form the mechanistic basis for DNA recombination by continuous HJ branch migration. Branch migration allows RuvC to scan DNA until it finds its consensus sequence, where it cleaves and resolves cruciform DNA.</text>
</comment>
<keyword evidence="2 9" id="KW-0547">Nucleotide-binding</keyword>
<dbReference type="SUPFAM" id="SSF46785">
    <property type="entry name" value="Winged helix' DNA-binding domain"/>
    <property type="match status" value="1"/>
</dbReference>
<dbReference type="NCBIfam" id="TIGR00635">
    <property type="entry name" value="ruvB"/>
    <property type="match status" value="1"/>
</dbReference>
<feature type="binding site" evidence="9">
    <location>
        <position position="175"/>
    </location>
    <ligand>
        <name>ATP</name>
        <dbReference type="ChEBI" id="CHEBI:30616"/>
    </ligand>
</feature>
<evidence type="ECO:0000259" key="10">
    <source>
        <dbReference type="SMART" id="SM00382"/>
    </source>
</evidence>
<dbReference type="CDD" id="cd00009">
    <property type="entry name" value="AAA"/>
    <property type="match status" value="1"/>
</dbReference>
<feature type="binding site" evidence="9">
    <location>
        <begin position="132"/>
        <end position="134"/>
    </location>
    <ligand>
        <name>ATP</name>
        <dbReference type="ChEBI" id="CHEBI:30616"/>
    </ligand>
</feature>
<dbReference type="Pfam" id="PF05496">
    <property type="entry name" value="RuvB_N"/>
    <property type="match status" value="1"/>
</dbReference>
<proteinExistence type="inferred from homology"/>
<dbReference type="PANTHER" id="PTHR42848:SF1">
    <property type="entry name" value="HOLLIDAY JUNCTION BRANCH MIGRATION COMPLEX SUBUNIT RUVB"/>
    <property type="match status" value="1"/>
</dbReference>
<dbReference type="InterPro" id="IPR008823">
    <property type="entry name" value="RuvB_wg_C"/>
</dbReference>
<feature type="binding site" evidence="9">
    <location>
        <position position="222"/>
    </location>
    <ligand>
        <name>ATP</name>
        <dbReference type="ChEBI" id="CHEBI:30616"/>
    </ligand>
</feature>
<keyword evidence="3 9" id="KW-0227">DNA damage</keyword>
<feature type="binding site" evidence="9">
    <location>
        <position position="71"/>
    </location>
    <ligand>
        <name>ATP</name>
        <dbReference type="ChEBI" id="CHEBI:30616"/>
    </ligand>
</feature>
<evidence type="ECO:0000256" key="8">
    <source>
        <dbReference type="ARBA" id="ARBA00023204"/>
    </source>
</evidence>
<feature type="binding site" evidence="9">
    <location>
        <position position="66"/>
    </location>
    <ligand>
        <name>ATP</name>
        <dbReference type="ChEBI" id="CHEBI:30616"/>
    </ligand>
</feature>
<keyword evidence="6 9" id="KW-0238">DNA-binding</keyword>
<gene>
    <name evidence="9" type="primary">ruvB</name>
    <name evidence="11" type="ORF">CMN54_09925</name>
</gene>
<dbReference type="Pfam" id="PF17864">
    <property type="entry name" value="AAA_lid_4"/>
    <property type="match status" value="1"/>
</dbReference>
<feature type="binding site" evidence="9">
    <location>
        <position position="319"/>
    </location>
    <ligand>
        <name>DNA</name>
        <dbReference type="ChEBI" id="CHEBI:16991"/>
    </ligand>
</feature>
<comment type="caution">
    <text evidence="9">Lacks conserved residue(s) required for the propagation of feature annotation.</text>
</comment>
<dbReference type="GO" id="GO:0005524">
    <property type="term" value="F:ATP binding"/>
    <property type="evidence" value="ECO:0007669"/>
    <property type="project" value="UniProtKB-UniRule"/>
</dbReference>
<dbReference type="NCBIfam" id="NF000868">
    <property type="entry name" value="PRK00080.1"/>
    <property type="match status" value="1"/>
</dbReference>
<dbReference type="GO" id="GO:0000400">
    <property type="term" value="F:four-way junction DNA binding"/>
    <property type="evidence" value="ECO:0007669"/>
    <property type="project" value="UniProtKB-UniRule"/>
</dbReference>
<evidence type="ECO:0000313" key="12">
    <source>
        <dbReference type="Proteomes" id="UP000226525"/>
    </source>
</evidence>
<feature type="binding site" evidence="9">
    <location>
        <position position="24"/>
    </location>
    <ligand>
        <name>ATP</name>
        <dbReference type="ChEBI" id="CHEBI:30616"/>
    </ligand>
</feature>
<dbReference type="InterPro" id="IPR036388">
    <property type="entry name" value="WH-like_DNA-bd_sf"/>
</dbReference>
<feature type="region of interest" description="Head domain (RuvB-H)" evidence="9">
    <location>
        <begin position="259"/>
        <end position="345"/>
    </location>
</feature>
<dbReference type="GO" id="GO:0009378">
    <property type="term" value="F:four-way junction helicase activity"/>
    <property type="evidence" value="ECO:0007669"/>
    <property type="project" value="InterPro"/>
</dbReference>
<dbReference type="EMBL" id="NZEX01000110">
    <property type="protein sequence ID" value="MAH63743.1"/>
    <property type="molecule type" value="Genomic_DNA"/>
</dbReference>
<dbReference type="Gene3D" id="1.10.10.10">
    <property type="entry name" value="Winged helix-like DNA-binding domain superfamily/Winged helix DNA-binding domain"/>
    <property type="match status" value="1"/>
</dbReference>
<dbReference type="Gene3D" id="3.40.50.300">
    <property type="entry name" value="P-loop containing nucleotide triphosphate hydrolases"/>
    <property type="match status" value="1"/>
</dbReference>
<evidence type="ECO:0000256" key="6">
    <source>
        <dbReference type="ARBA" id="ARBA00023125"/>
    </source>
</evidence>
<name>A0A2D6YKN7_9DELT</name>
<evidence type="ECO:0000256" key="2">
    <source>
        <dbReference type="ARBA" id="ARBA00022741"/>
    </source>
</evidence>
<dbReference type="Gene3D" id="1.10.8.60">
    <property type="match status" value="1"/>
</dbReference>
<dbReference type="GO" id="GO:0048476">
    <property type="term" value="C:Holliday junction resolvase complex"/>
    <property type="evidence" value="ECO:0007669"/>
    <property type="project" value="UniProtKB-UniRule"/>
</dbReference>
<accession>A0A2D6YKN7</accession>
<evidence type="ECO:0000256" key="4">
    <source>
        <dbReference type="ARBA" id="ARBA00022801"/>
    </source>
</evidence>
<evidence type="ECO:0000256" key="9">
    <source>
        <dbReference type="HAMAP-Rule" id="MF_00016"/>
    </source>
</evidence>
<feature type="binding site" evidence="9">
    <location>
        <position position="70"/>
    </location>
    <ligand>
        <name>ATP</name>
        <dbReference type="ChEBI" id="CHEBI:30616"/>
    </ligand>
</feature>
<feature type="binding site" evidence="9">
    <location>
        <position position="70"/>
    </location>
    <ligand>
        <name>Mg(2+)</name>
        <dbReference type="ChEBI" id="CHEBI:18420"/>
    </ligand>
</feature>
<dbReference type="SMART" id="SM00382">
    <property type="entry name" value="AAA"/>
    <property type="match status" value="1"/>
</dbReference>
<dbReference type="InterPro" id="IPR036390">
    <property type="entry name" value="WH_DNA-bd_sf"/>
</dbReference>
<dbReference type="InterPro" id="IPR008824">
    <property type="entry name" value="RuvB-like_N"/>
</dbReference>
<comment type="domain">
    <text evidence="9">Has 3 domains, the large (RuvB-L) and small ATPase (RuvB-S) domains and the C-terminal head (RuvB-H) domain. The head domain binds DNA, while the ATPase domains jointly bind ATP, ADP or are empty depending on the state of the subunit in the translocation cycle. During a single DNA translocation step the structure of each domain remains the same, but their relative positions change.</text>
</comment>
<evidence type="ECO:0000256" key="3">
    <source>
        <dbReference type="ARBA" id="ARBA00022763"/>
    </source>
</evidence>
<dbReference type="HAMAP" id="MF_00016">
    <property type="entry name" value="DNA_HJ_migration_RuvB"/>
    <property type="match status" value="1"/>
</dbReference>
<dbReference type="Proteomes" id="UP000226525">
    <property type="component" value="Unassembled WGS sequence"/>
</dbReference>
<feature type="region of interest" description="Small ATPAse domain (RuvB-S)" evidence="9">
    <location>
        <begin position="186"/>
        <end position="256"/>
    </location>
</feature>
<dbReference type="GO" id="GO:0006281">
    <property type="term" value="P:DNA repair"/>
    <property type="evidence" value="ECO:0007669"/>
    <property type="project" value="UniProtKB-UniRule"/>
</dbReference>
<keyword evidence="4 9" id="KW-0378">Hydrolase</keyword>
<dbReference type="SUPFAM" id="SSF52540">
    <property type="entry name" value="P-loop containing nucleoside triphosphate hydrolases"/>
    <property type="match status" value="1"/>
</dbReference>
<dbReference type="PANTHER" id="PTHR42848">
    <property type="match status" value="1"/>
</dbReference>
<dbReference type="InterPro" id="IPR027417">
    <property type="entry name" value="P-loop_NTPase"/>
</dbReference>
<comment type="similarity">
    <text evidence="9">Belongs to the RuvB family.</text>
</comment>
<comment type="catalytic activity">
    <reaction evidence="9">
        <text>ATP + H2O = ADP + phosphate + H(+)</text>
        <dbReference type="Rhea" id="RHEA:13065"/>
        <dbReference type="ChEBI" id="CHEBI:15377"/>
        <dbReference type="ChEBI" id="CHEBI:15378"/>
        <dbReference type="ChEBI" id="CHEBI:30616"/>
        <dbReference type="ChEBI" id="CHEBI:43474"/>
        <dbReference type="ChEBI" id="CHEBI:456216"/>
    </reaction>
</comment>
<keyword evidence="11" id="KW-0347">Helicase</keyword>
<sequence>MNSENLDRLVTPEIQDGESQDLSLRPTCLGEYIGQSTIKENLRVFIHAARKRGQALDHVLLSGPPGLGKTTLANIFANELAVPLRSSSGPVVERQGDLAAILTNLEPGSVLFLDEIHRMNRVVEEVLYSAMEDFTLDILIGEGPAARTVKLDLPRFTLVGATTRAGLLSAPLRDRFGIQCRLEYYNPEELKLIIIRAAALLEIEIVEEAAMELATRSRGTPRIANRMLRRCRDFADLETGGVITLPLVQKSLARMGIDALGLDQMDCQILRTIIEKYDGGPVGLNTLSAAVSEEQDTLEEVYEPFLLMQGFLQRTPRGRMVTRQAYEHLGINTRSEDQLPLFSNR</sequence>
<reference evidence="12" key="1">
    <citation type="submission" date="2017-09" db="EMBL/GenBank/DDBJ databases">
        <title>The Reconstruction of 2,631 Draft Metagenome-Assembled Genomes from the Global Oceans.</title>
        <authorList>
            <person name="Tully B.J."/>
            <person name="Graham E.D."/>
            <person name="Heidelberg J.F."/>
        </authorList>
    </citation>
    <scope>NUCLEOTIDE SEQUENCE [LARGE SCALE GENOMIC DNA]</scope>
</reference>
<dbReference type="InterPro" id="IPR004605">
    <property type="entry name" value="DNA_helicase_Holl-junc_RuvB"/>
</dbReference>
<dbReference type="EC" id="3.6.4.-" evidence="9"/>
<evidence type="ECO:0000313" key="11">
    <source>
        <dbReference type="EMBL" id="MAH63743.1"/>
    </source>
</evidence>
<evidence type="ECO:0000256" key="7">
    <source>
        <dbReference type="ARBA" id="ARBA00023172"/>
    </source>
</evidence>
<evidence type="ECO:0000256" key="1">
    <source>
        <dbReference type="ARBA" id="ARBA00022490"/>
    </source>
</evidence>
<dbReference type="GO" id="GO:0005737">
    <property type="term" value="C:cytoplasm"/>
    <property type="evidence" value="ECO:0007669"/>
    <property type="project" value="UniProtKB-SubCell"/>
</dbReference>
<feature type="binding site" evidence="9">
    <location>
        <position position="314"/>
    </location>
    <ligand>
        <name>DNA</name>
        <dbReference type="ChEBI" id="CHEBI:16991"/>
    </ligand>
</feature>
<keyword evidence="1 9" id="KW-0963">Cytoplasm</keyword>
<comment type="caution">
    <text evidence="11">The sequence shown here is derived from an EMBL/GenBank/DDBJ whole genome shotgun (WGS) entry which is preliminary data.</text>
</comment>
<feature type="binding site" evidence="9">
    <location>
        <position position="25"/>
    </location>
    <ligand>
        <name>ATP</name>
        <dbReference type="ChEBI" id="CHEBI:30616"/>
    </ligand>
</feature>
<keyword evidence="5 9" id="KW-0067">ATP-binding</keyword>
<dbReference type="GO" id="GO:0006310">
    <property type="term" value="P:DNA recombination"/>
    <property type="evidence" value="ECO:0007669"/>
    <property type="project" value="UniProtKB-UniRule"/>
</dbReference>
<feature type="domain" description="AAA+ ATPase" evidence="10">
    <location>
        <begin position="55"/>
        <end position="188"/>
    </location>
</feature>
<keyword evidence="8 9" id="KW-0234">DNA repair</keyword>
<protein>
    <recommendedName>
        <fullName evidence="9">Holliday junction branch migration complex subunit RuvB</fullName>
        <ecNumber evidence="9">3.6.4.-</ecNumber>
    </recommendedName>
</protein>
<comment type="subunit">
    <text evidence="9">Homohexamer. Forms an RuvA(8)-RuvB(12)-Holliday junction (HJ) complex. HJ DNA is sandwiched between 2 RuvA tetramers; dsDNA enters through RuvA and exits via RuvB. An RuvB hexamer assembles on each DNA strand where it exits the tetramer. Each RuvB hexamer is contacted by two RuvA subunits (via domain III) on 2 adjacent RuvB subunits; this complex drives branch migration. In the full resolvosome a probable DNA-RuvA(4)-RuvB(12)-RuvC(2) complex forms which resolves the HJ.</text>
</comment>
<dbReference type="AlphaFoldDB" id="A0A2D6YKN7"/>
<comment type="subcellular location">
    <subcellularLocation>
        <location evidence="9">Cytoplasm</location>
    </subcellularLocation>
</comment>
<feature type="binding site" evidence="9">
    <location>
        <position position="69"/>
    </location>
    <ligand>
        <name>ATP</name>
        <dbReference type="ChEBI" id="CHEBI:30616"/>
    </ligand>
</feature>
<organism evidence="11 12">
    <name type="scientific">SAR324 cluster bacterium</name>
    <dbReference type="NCBI Taxonomy" id="2024889"/>
    <lineage>
        <taxon>Bacteria</taxon>
        <taxon>Deltaproteobacteria</taxon>
        <taxon>SAR324 cluster</taxon>
    </lineage>
</organism>
<feature type="binding site" evidence="9">
    <location>
        <position position="185"/>
    </location>
    <ligand>
        <name>ATP</name>
        <dbReference type="ChEBI" id="CHEBI:30616"/>
    </ligand>
</feature>